<dbReference type="Gene3D" id="3.30.565.10">
    <property type="entry name" value="Histidine kinase-like ATPase, C-terminal domain"/>
    <property type="match status" value="1"/>
</dbReference>
<dbReference type="Gene3D" id="3.30.450.40">
    <property type="match status" value="1"/>
</dbReference>
<dbReference type="Gene3D" id="1.10.287.130">
    <property type="match status" value="1"/>
</dbReference>
<dbReference type="Pfam" id="PF13493">
    <property type="entry name" value="DUF4118"/>
    <property type="match status" value="1"/>
</dbReference>
<evidence type="ECO:0000256" key="4">
    <source>
        <dbReference type="ARBA" id="ARBA00022553"/>
    </source>
</evidence>
<protein>
    <recommendedName>
        <fullName evidence="3">histidine kinase</fullName>
        <ecNumber evidence="3">2.7.13.3</ecNumber>
    </recommendedName>
</protein>
<dbReference type="GO" id="GO:0005524">
    <property type="term" value="F:ATP binding"/>
    <property type="evidence" value="ECO:0007669"/>
    <property type="project" value="UniProtKB-KW"/>
</dbReference>
<feature type="transmembrane region" description="Helical" evidence="13">
    <location>
        <begin position="12"/>
        <end position="29"/>
    </location>
</feature>
<keyword evidence="9" id="KW-0067">ATP-binding</keyword>
<dbReference type="Gene3D" id="1.20.120.620">
    <property type="entry name" value="Backbone structure of the membrane domain of e. Coli histidine kinase receptor kdpd"/>
    <property type="match status" value="1"/>
</dbReference>
<dbReference type="PANTHER" id="PTHR45569">
    <property type="entry name" value="SENSOR PROTEIN KDPD"/>
    <property type="match status" value="1"/>
</dbReference>
<dbReference type="InterPro" id="IPR036890">
    <property type="entry name" value="HATPase_C_sf"/>
</dbReference>
<keyword evidence="6 13" id="KW-0812">Transmembrane</keyword>
<dbReference type="Pfam" id="PF02518">
    <property type="entry name" value="HATPase_c"/>
    <property type="match status" value="1"/>
</dbReference>
<evidence type="ECO:0000313" key="15">
    <source>
        <dbReference type="EMBL" id="MBB6733721.1"/>
    </source>
</evidence>
<evidence type="ECO:0000256" key="11">
    <source>
        <dbReference type="ARBA" id="ARBA00023012"/>
    </source>
</evidence>
<evidence type="ECO:0000256" key="12">
    <source>
        <dbReference type="ARBA" id="ARBA00023136"/>
    </source>
</evidence>
<evidence type="ECO:0000256" key="5">
    <source>
        <dbReference type="ARBA" id="ARBA00022679"/>
    </source>
</evidence>
<evidence type="ECO:0000313" key="16">
    <source>
        <dbReference type="Proteomes" id="UP000564644"/>
    </source>
</evidence>
<evidence type="ECO:0000256" key="7">
    <source>
        <dbReference type="ARBA" id="ARBA00022741"/>
    </source>
</evidence>
<dbReference type="SMART" id="SM00387">
    <property type="entry name" value="HATPase_c"/>
    <property type="match status" value="1"/>
</dbReference>
<dbReference type="PRINTS" id="PR00344">
    <property type="entry name" value="BCTRLSENSOR"/>
</dbReference>
<dbReference type="InterPro" id="IPR005467">
    <property type="entry name" value="His_kinase_dom"/>
</dbReference>
<dbReference type="RefSeq" id="WP_185131408.1">
    <property type="nucleotide sequence ID" value="NZ_JACJVO010000028.1"/>
</dbReference>
<keyword evidence="7" id="KW-0547">Nucleotide-binding</keyword>
<reference evidence="15 16" key="1">
    <citation type="submission" date="2020-08" db="EMBL/GenBank/DDBJ databases">
        <title>Cohnella phylogeny.</title>
        <authorList>
            <person name="Dunlap C."/>
        </authorList>
    </citation>
    <scope>NUCLEOTIDE SEQUENCE [LARGE SCALE GENOMIC DNA]</scope>
    <source>
        <strain evidence="15 16">CBP 2801</strain>
    </source>
</reference>
<dbReference type="EC" id="2.7.13.3" evidence="3"/>
<dbReference type="GO" id="GO:0000155">
    <property type="term" value="F:phosphorelay sensor kinase activity"/>
    <property type="evidence" value="ECO:0007669"/>
    <property type="project" value="InterPro"/>
</dbReference>
<comment type="caution">
    <text evidence="15">The sequence shown here is derived from an EMBL/GenBank/DDBJ whole genome shotgun (WGS) entry which is preliminary data.</text>
</comment>
<keyword evidence="11" id="KW-0902">Two-component regulatory system</keyword>
<dbReference type="GO" id="GO:0042802">
    <property type="term" value="F:identical protein binding"/>
    <property type="evidence" value="ECO:0007669"/>
    <property type="project" value="UniProtKB-ARBA"/>
</dbReference>
<evidence type="ECO:0000256" key="3">
    <source>
        <dbReference type="ARBA" id="ARBA00012438"/>
    </source>
</evidence>
<evidence type="ECO:0000256" key="1">
    <source>
        <dbReference type="ARBA" id="ARBA00000085"/>
    </source>
</evidence>
<dbReference type="PROSITE" id="PS50109">
    <property type="entry name" value="HIS_KIN"/>
    <property type="match status" value="1"/>
</dbReference>
<dbReference type="InterPro" id="IPR036097">
    <property type="entry name" value="HisK_dim/P_sf"/>
</dbReference>
<evidence type="ECO:0000256" key="13">
    <source>
        <dbReference type="SAM" id="Phobius"/>
    </source>
</evidence>
<evidence type="ECO:0000256" key="6">
    <source>
        <dbReference type="ARBA" id="ARBA00022692"/>
    </source>
</evidence>
<evidence type="ECO:0000256" key="8">
    <source>
        <dbReference type="ARBA" id="ARBA00022777"/>
    </source>
</evidence>
<feature type="transmembrane region" description="Helical" evidence="13">
    <location>
        <begin position="58"/>
        <end position="75"/>
    </location>
</feature>
<keyword evidence="16" id="KW-1185">Reference proteome</keyword>
<dbReference type="SUPFAM" id="SSF55874">
    <property type="entry name" value="ATPase domain of HSP90 chaperone/DNA topoisomerase II/histidine kinase"/>
    <property type="match status" value="1"/>
</dbReference>
<dbReference type="SMART" id="SM00065">
    <property type="entry name" value="GAF"/>
    <property type="match status" value="1"/>
</dbReference>
<dbReference type="AlphaFoldDB" id="A0A7X0SPP3"/>
<keyword evidence="4" id="KW-0597">Phosphoprotein</keyword>
<dbReference type="SUPFAM" id="SSF55781">
    <property type="entry name" value="GAF domain-like"/>
    <property type="match status" value="1"/>
</dbReference>
<dbReference type="InterPro" id="IPR025201">
    <property type="entry name" value="KdpD_TM"/>
</dbReference>
<proteinExistence type="predicted"/>
<evidence type="ECO:0000259" key="14">
    <source>
        <dbReference type="PROSITE" id="PS50109"/>
    </source>
</evidence>
<feature type="transmembrane region" description="Helical" evidence="13">
    <location>
        <begin position="87"/>
        <end position="108"/>
    </location>
</feature>
<dbReference type="SMART" id="SM00388">
    <property type="entry name" value="HisKA"/>
    <property type="match status" value="1"/>
</dbReference>
<dbReference type="Pfam" id="PF13492">
    <property type="entry name" value="GAF_3"/>
    <property type="match status" value="1"/>
</dbReference>
<dbReference type="SUPFAM" id="SSF47384">
    <property type="entry name" value="Homodimeric domain of signal transducing histidine kinase"/>
    <property type="match status" value="1"/>
</dbReference>
<dbReference type="FunFam" id="3.30.565.10:FF:000042">
    <property type="entry name" value="Two-component sensor histidine kinase KdpD"/>
    <property type="match status" value="1"/>
</dbReference>
<dbReference type="InterPro" id="IPR052023">
    <property type="entry name" value="Histidine_kinase_KdpD"/>
</dbReference>
<keyword evidence="5" id="KW-0808">Transferase</keyword>
<comment type="catalytic activity">
    <reaction evidence="1">
        <text>ATP + protein L-histidine = ADP + protein N-phospho-L-histidine.</text>
        <dbReference type="EC" id="2.7.13.3"/>
    </reaction>
</comment>
<dbReference type="InterPro" id="IPR003018">
    <property type="entry name" value="GAF"/>
</dbReference>
<dbReference type="CDD" id="cd00082">
    <property type="entry name" value="HisKA"/>
    <property type="match status" value="1"/>
</dbReference>
<organism evidence="15 16">
    <name type="scientific">Cohnella zeiphila</name>
    <dbReference type="NCBI Taxonomy" id="2761120"/>
    <lineage>
        <taxon>Bacteria</taxon>
        <taxon>Bacillati</taxon>
        <taxon>Bacillota</taxon>
        <taxon>Bacilli</taxon>
        <taxon>Bacillales</taxon>
        <taxon>Paenibacillaceae</taxon>
        <taxon>Cohnella</taxon>
    </lineage>
</organism>
<keyword evidence="8" id="KW-0418">Kinase</keyword>
<dbReference type="PANTHER" id="PTHR45569:SF1">
    <property type="entry name" value="SENSOR PROTEIN KDPD"/>
    <property type="match status" value="1"/>
</dbReference>
<dbReference type="InterPro" id="IPR004358">
    <property type="entry name" value="Sig_transdc_His_kin-like_C"/>
</dbReference>
<keyword evidence="12 13" id="KW-0472">Membrane</keyword>
<dbReference type="InterPro" id="IPR003661">
    <property type="entry name" value="HisK_dim/P_dom"/>
</dbReference>
<gene>
    <name evidence="15" type="ORF">H7C18_22615</name>
</gene>
<sequence>MRKRFGLPGSSYVLITLLVVLMTLLLSWFGLAFDLVNIALIFLFPVLLSAVLWGLRPAFYAAVLGVLAFDFFFVPPTLSFSIADLRYVVSFCVYLSVAALTASLAARLKQQLLFSRQREARTAALYELSKQLSDIADLDSLLDGISRQVLRNVGTEIAIYLANDRRRLDLAYGSARSGGWGHGEAERTIAKWVFEHGEAAGSGTSTLRESPGYYVPLRTEDRVYGVMALLLNDGKNGVAPEDQRLLEAIAGLAASAITRIRLADEAKIAHLTAESERLRTAILDSVSHELRTPLAAIIGSATGLIEGDQLFTSEDRMELLLTIRDGALRMNRLVINLLSMAQLESGMLRLRKNWCDVEDLIGVALSQVRDFRQHRRLRVQLPEAVPMVSGDEVLLEQMLVNIVSNAIKYSPDYSEIVIGVQASDQELTLAVADQGTGLPEDEYARIFEKFYRSPAASRVTGTGLGLAICKGIAELHGGTISAKANVPRGTVVTVTLPLPRQSAPPILSHEGRIEEDDRE</sequence>
<dbReference type="GO" id="GO:0005886">
    <property type="term" value="C:plasma membrane"/>
    <property type="evidence" value="ECO:0007669"/>
    <property type="project" value="TreeGrafter"/>
</dbReference>
<name>A0A7X0SPP3_9BACL</name>
<accession>A0A7X0SPP3</accession>
<feature type="domain" description="Histidine kinase" evidence="14">
    <location>
        <begin position="285"/>
        <end position="500"/>
    </location>
</feature>
<dbReference type="EMBL" id="JACJVO010000028">
    <property type="protein sequence ID" value="MBB6733721.1"/>
    <property type="molecule type" value="Genomic_DNA"/>
</dbReference>
<evidence type="ECO:0000256" key="2">
    <source>
        <dbReference type="ARBA" id="ARBA00004141"/>
    </source>
</evidence>
<dbReference type="InterPro" id="IPR029016">
    <property type="entry name" value="GAF-like_dom_sf"/>
</dbReference>
<dbReference type="InterPro" id="IPR038318">
    <property type="entry name" value="KdpD_sf"/>
</dbReference>
<dbReference type="Proteomes" id="UP000564644">
    <property type="component" value="Unassembled WGS sequence"/>
</dbReference>
<feature type="transmembrane region" description="Helical" evidence="13">
    <location>
        <begin position="35"/>
        <end position="53"/>
    </location>
</feature>
<evidence type="ECO:0000256" key="9">
    <source>
        <dbReference type="ARBA" id="ARBA00022840"/>
    </source>
</evidence>
<evidence type="ECO:0000256" key="10">
    <source>
        <dbReference type="ARBA" id="ARBA00022989"/>
    </source>
</evidence>
<keyword evidence="10 13" id="KW-1133">Transmembrane helix</keyword>
<dbReference type="Pfam" id="PF00512">
    <property type="entry name" value="HisKA"/>
    <property type="match status" value="1"/>
</dbReference>
<dbReference type="InterPro" id="IPR003594">
    <property type="entry name" value="HATPase_dom"/>
</dbReference>
<dbReference type="CDD" id="cd00075">
    <property type="entry name" value="HATPase"/>
    <property type="match status" value="1"/>
</dbReference>
<comment type="subcellular location">
    <subcellularLocation>
        <location evidence="2">Membrane</location>
        <topology evidence="2">Multi-pass membrane protein</topology>
    </subcellularLocation>
</comment>